<evidence type="ECO:0000259" key="1">
    <source>
        <dbReference type="Pfam" id="PF01636"/>
    </source>
</evidence>
<gene>
    <name evidence="2" type="ORF">GKO46_06990</name>
</gene>
<dbReference type="AlphaFoldDB" id="A0ABD4XQC5"/>
<proteinExistence type="predicted"/>
<dbReference type="InterPro" id="IPR051678">
    <property type="entry name" value="AGP_Transferase"/>
</dbReference>
<accession>A0ABD4XQC5</accession>
<dbReference type="Gene3D" id="3.90.1200.10">
    <property type="match status" value="1"/>
</dbReference>
<evidence type="ECO:0000313" key="3">
    <source>
        <dbReference type="Proteomes" id="UP001321249"/>
    </source>
</evidence>
<evidence type="ECO:0000313" key="2">
    <source>
        <dbReference type="EMBL" id="MDG0866820.1"/>
    </source>
</evidence>
<dbReference type="Gene3D" id="3.30.200.20">
    <property type="entry name" value="Phosphorylase Kinase, domain 1"/>
    <property type="match status" value="1"/>
</dbReference>
<name>A0ABD4XQC5_9CHLR</name>
<dbReference type="SUPFAM" id="SSF56112">
    <property type="entry name" value="Protein kinase-like (PK-like)"/>
    <property type="match status" value="1"/>
</dbReference>
<comment type="caution">
    <text evidence="2">The sequence shown here is derived from an EMBL/GenBank/DDBJ whole genome shotgun (WGS) entry which is preliminary data.</text>
</comment>
<dbReference type="PANTHER" id="PTHR21310">
    <property type="entry name" value="AMINOGLYCOSIDE PHOSPHOTRANSFERASE-RELATED-RELATED"/>
    <property type="match status" value="1"/>
</dbReference>
<dbReference type="Pfam" id="PF01636">
    <property type="entry name" value="APH"/>
    <property type="match status" value="1"/>
</dbReference>
<dbReference type="EMBL" id="WMBE01000002">
    <property type="protein sequence ID" value="MDG0866820.1"/>
    <property type="molecule type" value="Genomic_DNA"/>
</dbReference>
<reference evidence="2 3" key="1">
    <citation type="submission" date="2019-11" db="EMBL/GenBank/DDBJ databases">
        <authorList>
            <person name="Cho J.-C."/>
        </authorList>
    </citation>
    <scope>NUCLEOTIDE SEQUENCE [LARGE SCALE GENOMIC DNA]</scope>
    <source>
        <strain evidence="2 3">JH702</strain>
    </source>
</reference>
<dbReference type="Proteomes" id="UP001321249">
    <property type="component" value="Unassembled WGS sequence"/>
</dbReference>
<dbReference type="InterPro" id="IPR011009">
    <property type="entry name" value="Kinase-like_dom_sf"/>
</dbReference>
<organism evidence="2 3">
    <name type="scientific">Candidatus Lucifugimonas marina</name>
    <dbReference type="NCBI Taxonomy" id="3038979"/>
    <lineage>
        <taxon>Bacteria</taxon>
        <taxon>Bacillati</taxon>
        <taxon>Chloroflexota</taxon>
        <taxon>Dehalococcoidia</taxon>
        <taxon>SAR202 cluster</taxon>
        <taxon>Candidatus Lucifugimonadales</taxon>
        <taxon>Candidatus Lucifugimonadaceae</taxon>
        <taxon>Candidatus Lucifugimonas</taxon>
    </lineage>
</organism>
<dbReference type="PANTHER" id="PTHR21310:SF15">
    <property type="entry name" value="AMINOGLYCOSIDE PHOSPHOTRANSFERASE DOMAIN-CONTAINING PROTEIN"/>
    <property type="match status" value="1"/>
</dbReference>
<dbReference type="InterPro" id="IPR002575">
    <property type="entry name" value="Aminoglycoside_PTrfase"/>
</dbReference>
<protein>
    <submittedName>
        <fullName evidence="2">Phosphotransferase</fullName>
    </submittedName>
</protein>
<feature type="domain" description="Aminoglycoside phosphotransferase" evidence="1">
    <location>
        <begin position="24"/>
        <end position="249"/>
    </location>
</feature>
<sequence length="292" mass="32361">MMQVSPEILVDKLTSAEFAIEHWELLGAGQNNVVILANGEWVFRYPLHADAADSLSREISVLRTIHGRLPVPTPNPEIVVDVQGLDWQVMGYPAIGGEALSRDSIAAFSAESMTKLGKVLGRFMRTLHSTPASRFSSTEQLNRDSIEHWERLSSDARKFLKPRVESSDWKRVNRKLGKSIEKISRLEFEPVLRHGDFGSGNFLFDRQSQLSGVLDFGSAGFGDPAIDIAGVIATDPSGNLLDRVVSAYPAADEMIDRARIYRETFALQHALLGAKGDDEQAIEEGLHSYLDR</sequence>